<evidence type="ECO:0000256" key="1">
    <source>
        <dbReference type="SAM" id="MobiDB-lite"/>
    </source>
</evidence>
<feature type="compositionally biased region" description="Polar residues" evidence="1">
    <location>
        <begin position="18"/>
        <end position="28"/>
    </location>
</feature>
<evidence type="ECO:0000313" key="2">
    <source>
        <dbReference type="EMBL" id="CAI0551688.1"/>
    </source>
</evidence>
<name>A0AAV0R5Q6_9ROSI</name>
<dbReference type="AlphaFoldDB" id="A0AAV0R5Q6"/>
<reference evidence="2" key="1">
    <citation type="submission" date="2022-08" db="EMBL/GenBank/DDBJ databases">
        <authorList>
            <person name="Gutierrez-Valencia J."/>
        </authorList>
    </citation>
    <scope>NUCLEOTIDE SEQUENCE</scope>
</reference>
<gene>
    <name evidence="2" type="ORF">LITE_LOCUS46093</name>
</gene>
<proteinExistence type="predicted"/>
<comment type="caution">
    <text evidence="2">The sequence shown here is derived from an EMBL/GenBank/DDBJ whole genome shotgun (WGS) entry which is preliminary data.</text>
</comment>
<sequence>MVLWVRFKRDRNKKHPPTTDSHPQNYRRSSSSSPPHDSPALDEQNSSRIIINHQIQISWGPILLQLLQSMRDVSFFISVAYG</sequence>
<keyword evidence="3" id="KW-1185">Reference proteome</keyword>
<feature type="region of interest" description="Disordered" evidence="1">
    <location>
        <begin position="9"/>
        <end position="45"/>
    </location>
</feature>
<organism evidence="2 3">
    <name type="scientific">Linum tenue</name>
    <dbReference type="NCBI Taxonomy" id="586396"/>
    <lineage>
        <taxon>Eukaryota</taxon>
        <taxon>Viridiplantae</taxon>
        <taxon>Streptophyta</taxon>
        <taxon>Embryophyta</taxon>
        <taxon>Tracheophyta</taxon>
        <taxon>Spermatophyta</taxon>
        <taxon>Magnoliopsida</taxon>
        <taxon>eudicotyledons</taxon>
        <taxon>Gunneridae</taxon>
        <taxon>Pentapetalae</taxon>
        <taxon>rosids</taxon>
        <taxon>fabids</taxon>
        <taxon>Malpighiales</taxon>
        <taxon>Linaceae</taxon>
        <taxon>Linum</taxon>
    </lineage>
</organism>
<evidence type="ECO:0000313" key="3">
    <source>
        <dbReference type="Proteomes" id="UP001154282"/>
    </source>
</evidence>
<accession>A0AAV0R5Q6</accession>
<dbReference type="EMBL" id="CAMGYJ010000010">
    <property type="protein sequence ID" value="CAI0551688.1"/>
    <property type="molecule type" value="Genomic_DNA"/>
</dbReference>
<protein>
    <submittedName>
        <fullName evidence="2">Uncharacterized protein</fullName>
    </submittedName>
</protein>
<dbReference type="Proteomes" id="UP001154282">
    <property type="component" value="Unassembled WGS sequence"/>
</dbReference>